<proteinExistence type="predicted"/>
<dbReference type="InterPro" id="IPR019516">
    <property type="entry name" value="Glomulin/ALF4"/>
</dbReference>
<protein>
    <recommendedName>
        <fullName evidence="3">Glomulin</fullName>
    </recommendedName>
</protein>
<evidence type="ECO:0008006" key="3">
    <source>
        <dbReference type="Google" id="ProtNLM"/>
    </source>
</evidence>
<evidence type="ECO:0000313" key="1">
    <source>
        <dbReference type="EMBL" id="KAL0822642.1"/>
    </source>
</evidence>
<reference evidence="1 2" key="1">
    <citation type="submission" date="2024-06" db="EMBL/GenBank/DDBJ databases">
        <title>A chromosome-level genome assembly of beet webworm, Loxostege sticticalis.</title>
        <authorList>
            <person name="Zhang Y."/>
        </authorList>
    </citation>
    <scope>NUCLEOTIDE SEQUENCE [LARGE SCALE GENOMIC DNA]</scope>
    <source>
        <strain evidence="1">AQ028</strain>
        <tissue evidence="1">Male pupae</tissue>
    </source>
</reference>
<gene>
    <name evidence="1" type="ORF">ABMA28_004671</name>
</gene>
<comment type="caution">
    <text evidence="1">The sequence shown here is derived from an EMBL/GenBank/DDBJ whole genome shotgun (WGS) entry which is preliminary data.</text>
</comment>
<dbReference type="PANTHER" id="PTHR15430:SF1">
    <property type="entry name" value="GLOMULIN"/>
    <property type="match status" value="1"/>
</dbReference>
<name>A0ABD0SS16_LOXSC</name>
<dbReference type="PANTHER" id="PTHR15430">
    <property type="entry name" value="GLOMULIN"/>
    <property type="match status" value="1"/>
</dbReference>
<dbReference type="Proteomes" id="UP001549921">
    <property type="component" value="Unassembled WGS sequence"/>
</dbReference>
<dbReference type="InterPro" id="IPR013877">
    <property type="entry name" value="YAP-bd/ALF4/Glomulin"/>
</dbReference>
<dbReference type="AlphaFoldDB" id="A0ABD0SS16"/>
<evidence type="ECO:0000313" key="2">
    <source>
        <dbReference type="Proteomes" id="UP001549921"/>
    </source>
</evidence>
<dbReference type="Pfam" id="PF08568">
    <property type="entry name" value="Kinetochor_Ybp2"/>
    <property type="match status" value="1"/>
</dbReference>
<accession>A0ABD0SS16</accession>
<sequence length="586" mass="65568">MEPSVDVVELISTLLDSGKYKEALSVPKEQKFSDSFKDNCWDLISVIVGKLQDDTIIVKPSLYGACEQLLAIIIDISTPEEALLELIEQVEVAKNDAQFGVILVPLQQLLKKLSVKRGRSLEWCLNSISTYIENIPIPEHHLEGKERLLMDCDANIRRIAKVYSLLPPFYSPFIKELEVSDSNIKTKQIITAFLVSLLGKPLINIDLDPDSNAKSEARQCCSIIIQDICTLQKNIFKLIEYINICNKENQKSGSKANPSNDEEIAPYEHREKINMTTLSGLAYAVFSGHFEVPDVTIPQVYSTEYTVHTVMLSVVHLLSLTEYGPLAKGIALCKAILSRLPENAAHTLLTSSVHFDLCKHLTNVAIYSIYEPTRKEAVKLIGLHINKFSFKGRIMLIKYLIDTANHSGMIGYAITLYKNSIDLALKETTLDDCFKGALLKNMIAKICYLPHGAESDIVELADQIITSLNFLRYLALRDSNNKTGIRDCFALIESDYLEKLRTGLNMSKAHYEEKLKEVQEGKGLSEDNINVSVNVGGNVLDNIPVENKKEIINSALNAFHLIEGLIARLSECININKMQALTMDCE</sequence>
<organism evidence="1 2">
    <name type="scientific">Loxostege sticticalis</name>
    <name type="common">Beet webworm moth</name>
    <dbReference type="NCBI Taxonomy" id="481309"/>
    <lineage>
        <taxon>Eukaryota</taxon>
        <taxon>Metazoa</taxon>
        <taxon>Ecdysozoa</taxon>
        <taxon>Arthropoda</taxon>
        <taxon>Hexapoda</taxon>
        <taxon>Insecta</taxon>
        <taxon>Pterygota</taxon>
        <taxon>Neoptera</taxon>
        <taxon>Endopterygota</taxon>
        <taxon>Lepidoptera</taxon>
        <taxon>Glossata</taxon>
        <taxon>Ditrysia</taxon>
        <taxon>Pyraloidea</taxon>
        <taxon>Crambidae</taxon>
        <taxon>Pyraustinae</taxon>
        <taxon>Loxostege</taxon>
    </lineage>
</organism>
<dbReference type="EMBL" id="JBEDNZ010000016">
    <property type="protein sequence ID" value="KAL0822642.1"/>
    <property type="molecule type" value="Genomic_DNA"/>
</dbReference>